<proteinExistence type="predicted"/>
<dbReference type="EMBL" id="PYDT01002307">
    <property type="protein sequence ID" value="THU42171.1"/>
    <property type="molecule type" value="Genomic_DNA"/>
</dbReference>
<comment type="caution">
    <text evidence="1">The sequence shown here is derived from an EMBL/GenBank/DDBJ whole genome shotgun (WGS) entry which is preliminary data.</text>
</comment>
<keyword evidence="2" id="KW-1185">Reference proteome</keyword>
<dbReference type="Proteomes" id="UP000317650">
    <property type="component" value="Unassembled WGS sequence"/>
</dbReference>
<dbReference type="AlphaFoldDB" id="A0A4S8I2W4"/>
<accession>A0A4S8I2W4</accession>
<sequence>MELDSFLDLGFLQHSVYFPSFFEEDNQQYFQRLHRSKSGQEKSPGSPRRVVDFPLTQQWEKKRL</sequence>
<evidence type="ECO:0000313" key="1">
    <source>
        <dbReference type="EMBL" id="THU42171.1"/>
    </source>
</evidence>
<organism evidence="1 2">
    <name type="scientific">Musa balbisiana</name>
    <name type="common">Banana</name>
    <dbReference type="NCBI Taxonomy" id="52838"/>
    <lineage>
        <taxon>Eukaryota</taxon>
        <taxon>Viridiplantae</taxon>
        <taxon>Streptophyta</taxon>
        <taxon>Embryophyta</taxon>
        <taxon>Tracheophyta</taxon>
        <taxon>Spermatophyta</taxon>
        <taxon>Magnoliopsida</taxon>
        <taxon>Liliopsida</taxon>
        <taxon>Zingiberales</taxon>
        <taxon>Musaceae</taxon>
        <taxon>Musa</taxon>
    </lineage>
</organism>
<evidence type="ECO:0000313" key="2">
    <source>
        <dbReference type="Proteomes" id="UP000317650"/>
    </source>
</evidence>
<gene>
    <name evidence="1" type="ORF">C4D60_Mb00t03050</name>
</gene>
<name>A0A4S8I2W4_MUSBA</name>
<protein>
    <submittedName>
        <fullName evidence="1">Uncharacterized protein</fullName>
    </submittedName>
</protein>
<reference evidence="1" key="1">
    <citation type="journal article" date="2019" name="Nat. Plants">
        <title>Genome sequencing of Musa balbisiana reveals subgenome evolution and function divergence in polyploid bananas.</title>
        <authorList>
            <person name="Yao X."/>
        </authorList>
    </citation>
    <scope>NUCLEOTIDE SEQUENCE [LARGE SCALE GENOMIC DNA]</scope>
    <source>
        <strain evidence="1">DH-PKW</strain>
        <tissue evidence="1">Leaves</tissue>
    </source>
</reference>